<reference evidence="1" key="2">
    <citation type="submission" date="2020-09" db="EMBL/GenBank/DDBJ databases">
        <authorList>
            <person name="Sun Q."/>
            <person name="Ohkuma M."/>
        </authorList>
    </citation>
    <scope>NUCLEOTIDE SEQUENCE</scope>
    <source>
        <strain evidence="1">JCM 3302</strain>
    </source>
</reference>
<accession>A0A919AII5</accession>
<dbReference type="AlphaFoldDB" id="A0A919AII5"/>
<keyword evidence="2" id="KW-1185">Reference proteome</keyword>
<evidence type="ECO:0000313" key="2">
    <source>
        <dbReference type="Proteomes" id="UP000641386"/>
    </source>
</evidence>
<dbReference type="EMBL" id="BNBC01000055">
    <property type="protein sequence ID" value="GHF09136.1"/>
    <property type="molecule type" value="Genomic_DNA"/>
</dbReference>
<dbReference type="PROSITE" id="PS51257">
    <property type="entry name" value="PROKAR_LIPOPROTEIN"/>
    <property type="match status" value="1"/>
</dbReference>
<evidence type="ECO:0000313" key="1">
    <source>
        <dbReference type="EMBL" id="GHF09136.1"/>
    </source>
</evidence>
<protein>
    <recommendedName>
        <fullName evidence="3">Lipoprotein</fullName>
    </recommendedName>
</protein>
<sequence length="190" mass="20468">MRGGNPKLFPCRKRQSYVLRGVSAFAVMTVAVGCSSGEATREFTIPKNLCGVSVPTDALSRLLPASGENLDVQQDGDIDEGNELCVLSVDDTQVLMVSRERINTGDSAEHVLISRARVSQQKTADDGAIAYANRAAVSLIKCRGAGIEVEDISTFIKVLKPARSDETAMKDLITDYTATYKKQRPCLPGS</sequence>
<name>A0A919AII5_9ACTN</name>
<gene>
    <name evidence="1" type="ORF">GCM10014715_76250</name>
</gene>
<organism evidence="1 2">
    <name type="scientific">Streptomyces spiralis</name>
    <dbReference type="NCBI Taxonomy" id="66376"/>
    <lineage>
        <taxon>Bacteria</taxon>
        <taxon>Bacillati</taxon>
        <taxon>Actinomycetota</taxon>
        <taxon>Actinomycetes</taxon>
        <taxon>Kitasatosporales</taxon>
        <taxon>Streptomycetaceae</taxon>
        <taxon>Streptomyces</taxon>
    </lineage>
</organism>
<dbReference type="Proteomes" id="UP000641386">
    <property type="component" value="Unassembled WGS sequence"/>
</dbReference>
<comment type="caution">
    <text evidence="1">The sequence shown here is derived from an EMBL/GenBank/DDBJ whole genome shotgun (WGS) entry which is preliminary data.</text>
</comment>
<proteinExistence type="predicted"/>
<reference evidence="1" key="1">
    <citation type="journal article" date="2014" name="Int. J. Syst. Evol. Microbiol.">
        <title>Complete genome sequence of Corynebacterium casei LMG S-19264T (=DSM 44701T), isolated from a smear-ripened cheese.</title>
        <authorList>
            <consortium name="US DOE Joint Genome Institute (JGI-PGF)"/>
            <person name="Walter F."/>
            <person name="Albersmeier A."/>
            <person name="Kalinowski J."/>
            <person name="Ruckert C."/>
        </authorList>
    </citation>
    <scope>NUCLEOTIDE SEQUENCE</scope>
    <source>
        <strain evidence="1">JCM 3302</strain>
    </source>
</reference>
<evidence type="ECO:0008006" key="3">
    <source>
        <dbReference type="Google" id="ProtNLM"/>
    </source>
</evidence>